<keyword evidence="2" id="KW-1185">Reference proteome</keyword>
<dbReference type="RefSeq" id="WP_311574014.1">
    <property type="nucleotide sequence ID" value="NZ_JAVRFH010000018.1"/>
</dbReference>
<reference evidence="1" key="1">
    <citation type="submission" date="2024-05" db="EMBL/GenBank/DDBJ databases">
        <title>30 novel species of actinomycetes from the DSMZ collection.</title>
        <authorList>
            <person name="Nouioui I."/>
        </authorList>
    </citation>
    <scope>NUCLEOTIDE SEQUENCE</scope>
    <source>
        <strain evidence="1">DSM 40712</strain>
    </source>
</reference>
<dbReference type="EMBL" id="JAVRFH010000018">
    <property type="protein sequence ID" value="MDT0612322.1"/>
    <property type="molecule type" value="Genomic_DNA"/>
</dbReference>
<evidence type="ECO:0000313" key="2">
    <source>
        <dbReference type="Proteomes" id="UP001180724"/>
    </source>
</evidence>
<name>A0ABU3AQ49_9ACTN</name>
<evidence type="ECO:0000313" key="1">
    <source>
        <dbReference type="EMBL" id="MDT0612322.1"/>
    </source>
</evidence>
<gene>
    <name evidence="1" type="ORF">RM812_19195</name>
</gene>
<accession>A0ABU3AQ49</accession>
<dbReference type="Proteomes" id="UP001180724">
    <property type="component" value="Unassembled WGS sequence"/>
</dbReference>
<comment type="caution">
    <text evidence="1">The sequence shown here is derived from an EMBL/GenBank/DDBJ whole genome shotgun (WGS) entry which is preliminary data.</text>
</comment>
<protein>
    <submittedName>
        <fullName evidence="1">Uncharacterized protein</fullName>
    </submittedName>
</protein>
<organism evidence="1 2">
    <name type="scientific">Streptomyces lancefieldiae</name>
    <dbReference type="NCBI Taxonomy" id="3075520"/>
    <lineage>
        <taxon>Bacteria</taxon>
        <taxon>Bacillati</taxon>
        <taxon>Actinomycetota</taxon>
        <taxon>Actinomycetes</taxon>
        <taxon>Kitasatosporales</taxon>
        <taxon>Streptomycetaceae</taxon>
        <taxon>Streptomyces</taxon>
    </lineage>
</organism>
<sequence>MTWPRKKFTGRTGSAAAGTMLLATAGLTPAAHRRRLETARLQVRRLEFAEPAFRRKSLQHQQRTLIRAKADIPDA</sequence>
<proteinExistence type="predicted"/>